<protein>
    <submittedName>
        <fullName evidence="1">Uncharacterized protein</fullName>
    </submittedName>
</protein>
<gene>
    <name evidence="1" type="ORF">K1T71_014251</name>
</gene>
<comment type="caution">
    <text evidence="1">The sequence shown here is derived from an EMBL/GenBank/DDBJ whole genome shotgun (WGS) entry which is preliminary data.</text>
</comment>
<proteinExistence type="predicted"/>
<keyword evidence="2" id="KW-1185">Reference proteome</keyword>
<organism evidence="1 2">
    <name type="scientific">Dendrolimus kikuchii</name>
    <dbReference type="NCBI Taxonomy" id="765133"/>
    <lineage>
        <taxon>Eukaryota</taxon>
        <taxon>Metazoa</taxon>
        <taxon>Ecdysozoa</taxon>
        <taxon>Arthropoda</taxon>
        <taxon>Hexapoda</taxon>
        <taxon>Insecta</taxon>
        <taxon>Pterygota</taxon>
        <taxon>Neoptera</taxon>
        <taxon>Endopterygota</taxon>
        <taxon>Lepidoptera</taxon>
        <taxon>Glossata</taxon>
        <taxon>Ditrysia</taxon>
        <taxon>Bombycoidea</taxon>
        <taxon>Lasiocampidae</taxon>
        <taxon>Dendrolimus</taxon>
    </lineage>
</organism>
<sequence>MVKLILTIICVIVCYQPSSSQCLRSQPYNIINRQIPEIMETSRIIQSPTVITDPPVNIVPIPGPSPSTTIITDCSPAVCKNLANTIQLMIVTNLLQNSKLGSDMAMQLVGPILNEVVTSPVLSCGCSNPISPSMVTPSVITPSIVTPNIVTPNIVTPNLLTSMFSPNFVESSNFMSPNLISPISTIPASISTIPASLSSVSPISNINYNNSNGLLKSIISLLGNRMQM</sequence>
<dbReference type="EMBL" id="CM034414">
    <property type="protein sequence ID" value="KAJ0170323.1"/>
    <property type="molecule type" value="Genomic_DNA"/>
</dbReference>
<name>A0ACC1CFM5_9NEOP</name>
<dbReference type="Proteomes" id="UP000824533">
    <property type="component" value="Linkage Group LG28"/>
</dbReference>
<evidence type="ECO:0000313" key="1">
    <source>
        <dbReference type="EMBL" id="KAJ0170323.1"/>
    </source>
</evidence>
<evidence type="ECO:0000313" key="2">
    <source>
        <dbReference type="Proteomes" id="UP000824533"/>
    </source>
</evidence>
<accession>A0ACC1CFM5</accession>
<reference evidence="1 2" key="1">
    <citation type="journal article" date="2021" name="Front. Genet.">
        <title>Chromosome-Level Genome Assembly Reveals Significant Gene Expansion in the Toll and IMD Signaling Pathways of Dendrolimus kikuchii.</title>
        <authorList>
            <person name="Zhou J."/>
            <person name="Wu P."/>
            <person name="Xiong Z."/>
            <person name="Liu N."/>
            <person name="Zhao N."/>
            <person name="Ji M."/>
            <person name="Qiu Y."/>
            <person name="Yang B."/>
        </authorList>
    </citation>
    <scope>NUCLEOTIDE SEQUENCE [LARGE SCALE GENOMIC DNA]</scope>
    <source>
        <strain evidence="1">Ann1</strain>
    </source>
</reference>